<dbReference type="SMART" id="SM00530">
    <property type="entry name" value="HTH_XRE"/>
    <property type="match status" value="1"/>
</dbReference>
<dbReference type="Proteomes" id="UP000263377">
    <property type="component" value="Unassembled WGS sequence"/>
</dbReference>
<comment type="caution">
    <text evidence="2">The sequence shown here is derived from an EMBL/GenBank/DDBJ whole genome shotgun (WGS) entry which is preliminary data.</text>
</comment>
<dbReference type="GO" id="GO:0003677">
    <property type="term" value="F:DNA binding"/>
    <property type="evidence" value="ECO:0007669"/>
    <property type="project" value="InterPro"/>
</dbReference>
<dbReference type="PROSITE" id="PS50943">
    <property type="entry name" value="HTH_CROC1"/>
    <property type="match status" value="1"/>
</dbReference>
<keyword evidence="3" id="KW-1185">Reference proteome</keyword>
<dbReference type="Pfam" id="PF13560">
    <property type="entry name" value="HTH_31"/>
    <property type="match status" value="1"/>
</dbReference>
<gene>
    <name evidence="2" type="ORF">DR950_18195</name>
</gene>
<name>A0A372ZU63_9ACTN</name>
<dbReference type="InterPro" id="IPR043917">
    <property type="entry name" value="DUF5753"/>
</dbReference>
<evidence type="ECO:0000259" key="1">
    <source>
        <dbReference type="PROSITE" id="PS50943"/>
    </source>
</evidence>
<reference evidence="2 3" key="1">
    <citation type="submission" date="2018-08" db="EMBL/GenBank/DDBJ databases">
        <title>Diversity &amp; Physiological Properties of Lignin-Decomposing Actinobacteria from Soil.</title>
        <authorList>
            <person name="Roh S.G."/>
            <person name="Kim S.B."/>
        </authorList>
    </citation>
    <scope>NUCLEOTIDE SEQUENCE [LARGE SCALE GENOMIC DNA]</scope>
    <source>
        <strain evidence="2 3">MMS17-GH009</strain>
    </source>
</reference>
<accession>A0A372ZU63</accession>
<sequence length="320" mass="36070">MGARVADYDHSTVLPVFAPAGRPGADPEQNPVVAAVLLGATLLARRLDLGLKQYEAAKQAAMSASRLCKLERGDALPQRRDIEILADLYKILPCERNWLQTLTKLAHQPAQWKREGLTISIPSLSQLVGLEPAAERLWTYEAKLISGLLQTEAYMRALMLSTQPPLERGEIEERVQLRLYRQRKLADNFPECVVILDESMLYRRIGDHKTMAGQLDRLIEVEGNPRVQIRIVPLDGNQVLTGVNSLTQLEFDRGATKLPSMIYLETTEKGKYFVKGDEPKEKGKPSFEGLSTTMTMLLKETADRNESLKMVKQARQRFTR</sequence>
<dbReference type="CDD" id="cd00093">
    <property type="entry name" value="HTH_XRE"/>
    <property type="match status" value="1"/>
</dbReference>
<organism evidence="2 3">
    <name type="scientific">Kitasatospora xanthocidica</name>
    <dbReference type="NCBI Taxonomy" id="83382"/>
    <lineage>
        <taxon>Bacteria</taxon>
        <taxon>Bacillati</taxon>
        <taxon>Actinomycetota</taxon>
        <taxon>Actinomycetes</taxon>
        <taxon>Kitasatosporales</taxon>
        <taxon>Streptomycetaceae</taxon>
        <taxon>Kitasatospora</taxon>
    </lineage>
</organism>
<proteinExistence type="predicted"/>
<evidence type="ECO:0000313" key="2">
    <source>
        <dbReference type="EMBL" id="RGD59466.1"/>
    </source>
</evidence>
<dbReference type="SUPFAM" id="SSF47413">
    <property type="entry name" value="lambda repressor-like DNA-binding domains"/>
    <property type="match status" value="1"/>
</dbReference>
<dbReference type="Gene3D" id="1.10.260.40">
    <property type="entry name" value="lambda repressor-like DNA-binding domains"/>
    <property type="match status" value="1"/>
</dbReference>
<dbReference type="InterPro" id="IPR010982">
    <property type="entry name" value="Lambda_DNA-bd_dom_sf"/>
</dbReference>
<feature type="domain" description="HTH cro/C1-type" evidence="1">
    <location>
        <begin position="42"/>
        <end position="99"/>
    </location>
</feature>
<evidence type="ECO:0000313" key="3">
    <source>
        <dbReference type="Proteomes" id="UP000263377"/>
    </source>
</evidence>
<dbReference type="InterPro" id="IPR001387">
    <property type="entry name" value="Cro/C1-type_HTH"/>
</dbReference>
<dbReference type="Pfam" id="PF19054">
    <property type="entry name" value="DUF5753"/>
    <property type="match status" value="1"/>
</dbReference>
<dbReference type="EMBL" id="QVIG01000001">
    <property type="protein sequence ID" value="RGD59466.1"/>
    <property type="molecule type" value="Genomic_DNA"/>
</dbReference>
<protein>
    <submittedName>
        <fullName evidence="2">XRE family transcriptional regulator</fullName>
    </submittedName>
</protein>
<dbReference type="AlphaFoldDB" id="A0A372ZU63"/>